<comment type="caution">
    <text evidence="2">The sequence shown here is derived from an EMBL/GenBank/DDBJ whole genome shotgun (WGS) entry which is preliminary data.</text>
</comment>
<feature type="transmembrane region" description="Helical" evidence="1">
    <location>
        <begin position="80"/>
        <end position="104"/>
    </location>
</feature>
<feature type="transmembrane region" description="Helical" evidence="1">
    <location>
        <begin position="43"/>
        <end position="60"/>
    </location>
</feature>
<keyword evidence="1" id="KW-0812">Transmembrane</keyword>
<accession>A0A3P2A8H3</accession>
<evidence type="ECO:0000313" key="2">
    <source>
        <dbReference type="EMBL" id="RRD91674.1"/>
    </source>
</evidence>
<dbReference type="RefSeq" id="WP_124793859.1">
    <property type="nucleotide sequence ID" value="NZ_RQYC01000001.1"/>
</dbReference>
<organism evidence="2 3">
    <name type="scientific">Conchiformibius steedae</name>
    <dbReference type="NCBI Taxonomy" id="153493"/>
    <lineage>
        <taxon>Bacteria</taxon>
        <taxon>Pseudomonadati</taxon>
        <taxon>Pseudomonadota</taxon>
        <taxon>Betaproteobacteria</taxon>
        <taxon>Neisseriales</taxon>
        <taxon>Neisseriaceae</taxon>
        <taxon>Conchiformibius</taxon>
    </lineage>
</organism>
<keyword evidence="3" id="KW-1185">Reference proteome</keyword>
<evidence type="ECO:0000256" key="1">
    <source>
        <dbReference type="SAM" id="Phobius"/>
    </source>
</evidence>
<proteinExistence type="predicted"/>
<sequence length="196" mass="22972">MKQKSHEWQLRDDIHLILKIIIVCSLLLLSVRIDLNGLESKRPLQIAWALLWLCILYFLLGGRKHFAQCLKWYHYIQQLLWFLLYAILGAFLFQYIAASFVLLFEHKQQHTATVTYLGEESETSCGGHRSSVHGQYWAFQLDDNGTEFEGFYCNRYFVPNLQSIGIGEGSKICVVWRENQWARKIDFLHTGKCNTH</sequence>
<name>A0A3P2A8H3_9NEIS</name>
<dbReference type="Proteomes" id="UP000269923">
    <property type="component" value="Unassembled WGS sequence"/>
</dbReference>
<keyword evidence="1" id="KW-1133">Transmembrane helix</keyword>
<dbReference type="AlphaFoldDB" id="A0A3P2A8H3"/>
<reference evidence="2 3" key="1">
    <citation type="submission" date="2018-11" db="EMBL/GenBank/DDBJ databases">
        <title>Genomes From Bacteria Associated with the Canine Oral Cavity: a Test Case for Automated Genome-Based Taxonomic Assignment.</title>
        <authorList>
            <person name="Coil D.A."/>
            <person name="Jospin G."/>
            <person name="Darling A.E."/>
            <person name="Wallis C."/>
            <person name="Davis I.J."/>
            <person name="Harris S."/>
            <person name="Eisen J.A."/>
            <person name="Holcombe L.J."/>
            <person name="O'Flynn C."/>
        </authorList>
    </citation>
    <scope>NUCLEOTIDE SEQUENCE [LARGE SCALE GENOMIC DNA]</scope>
    <source>
        <strain evidence="2 3">COT-280</strain>
    </source>
</reference>
<gene>
    <name evidence="2" type="ORF">EII21_01230</name>
</gene>
<protein>
    <submittedName>
        <fullName evidence="2">Uncharacterized protein</fullName>
    </submittedName>
</protein>
<dbReference type="EMBL" id="RQYC01000001">
    <property type="protein sequence ID" value="RRD91674.1"/>
    <property type="molecule type" value="Genomic_DNA"/>
</dbReference>
<feature type="transmembrane region" description="Helical" evidence="1">
    <location>
        <begin position="14"/>
        <end position="31"/>
    </location>
</feature>
<evidence type="ECO:0000313" key="3">
    <source>
        <dbReference type="Proteomes" id="UP000269923"/>
    </source>
</evidence>
<keyword evidence="1" id="KW-0472">Membrane</keyword>